<accession>A0A231HCW7</accession>
<keyword evidence="2" id="KW-1185">Reference proteome</keyword>
<name>A0A231HCW7_9NOCA</name>
<dbReference type="AlphaFoldDB" id="A0A231HCW7"/>
<protein>
    <submittedName>
        <fullName evidence="1">Uncharacterized protein</fullName>
    </submittedName>
</protein>
<dbReference type="RefSeq" id="WP_143859918.1">
    <property type="nucleotide sequence ID" value="NZ_NGAF01000002.1"/>
</dbReference>
<sequence length="119" mass="13054">MPDNDSRDQIVALILDTREQGMSPAEAADHLLAAGVRPRRRRIAEPEATQPDPAGYLVGCQHDGAPLLEFEAVHVDPFGDRARAYATRGEAQAFADKCGRYNPRTVFKVYALQEMSADA</sequence>
<comment type="caution">
    <text evidence="1">The sequence shown here is derived from an EMBL/GenBank/DDBJ whole genome shotgun (WGS) entry which is preliminary data.</text>
</comment>
<gene>
    <name evidence="1" type="ORF">B7C42_01616</name>
</gene>
<reference evidence="1 2" key="1">
    <citation type="submission" date="2017-07" db="EMBL/GenBank/DDBJ databases">
        <title>First draft Genome Sequence of Nocardia cerradoensis isolated from human infection.</title>
        <authorList>
            <person name="Carrasco G."/>
        </authorList>
    </citation>
    <scope>NUCLEOTIDE SEQUENCE [LARGE SCALE GENOMIC DNA]</scope>
    <source>
        <strain evidence="1 2">CNM20130759</strain>
    </source>
</reference>
<proteinExistence type="predicted"/>
<evidence type="ECO:0000313" key="1">
    <source>
        <dbReference type="EMBL" id="OXR46642.1"/>
    </source>
</evidence>
<dbReference type="Proteomes" id="UP000215506">
    <property type="component" value="Unassembled WGS sequence"/>
</dbReference>
<dbReference type="EMBL" id="NGAF01000002">
    <property type="protein sequence ID" value="OXR46642.1"/>
    <property type="molecule type" value="Genomic_DNA"/>
</dbReference>
<evidence type="ECO:0000313" key="2">
    <source>
        <dbReference type="Proteomes" id="UP000215506"/>
    </source>
</evidence>
<organism evidence="1 2">
    <name type="scientific">Nocardia cerradoensis</name>
    <dbReference type="NCBI Taxonomy" id="85688"/>
    <lineage>
        <taxon>Bacteria</taxon>
        <taxon>Bacillati</taxon>
        <taxon>Actinomycetota</taxon>
        <taxon>Actinomycetes</taxon>
        <taxon>Mycobacteriales</taxon>
        <taxon>Nocardiaceae</taxon>
        <taxon>Nocardia</taxon>
    </lineage>
</organism>